<evidence type="ECO:0000256" key="1">
    <source>
        <dbReference type="SAM" id="Phobius"/>
    </source>
</evidence>
<sequence>MPIDQEFYYEGSGGAYNGYVEKFRKFEDLGAGGGIIILNGIDEIQLDGSLLANGQKFQNENLEGSGGSGGYIFLKANFIKGKGIISTQGGDSDENGNNGEGSGGVIHMQSQSWDNQEIQQEYFVGEIIYQKGIRNFNNMYMQDEEIKKLVSADDGIFIPQICPSGYQANNKGGCQKCNIGQYKNFLQGNCKNVTNIFPISAAKLNHKQNIFESFQGCYQICNDFDCDPAKYYVLNIISFKGILYIIFYLFVICLGYVSRRFLRMQPKKIDSIPIQYVKYDFDDQQFSKECRNSSNFQYKDLLYHKYRFQIYGNNNVNSFWCMQTQIPENTEFIFDNKEFKDFAQKVNKILKWKKFDIIIIKILQYIYYPLYWFFLLLIQKKTYKKIKKFIDNEQFPRFIIGLTEQEQKYIIMKISKSDDYSLCFLDIFNYQKINQKYFNIILPTIIHFSGEGNYLKPYYINIRDHFLQSLFYACISRSQIKTQDNCNIDVFCDNYNYHRQNGKQFELFIAKLNKYTNQLDFNCPIEQLIARFTQMIEYINKINEKLFYKFGLKVYFLIIEIPLKIEKLKNFEQKITLFESTWEEEKLKEKIKQIQEIKLYQKKTDIKLSLYLFSENENPLKIQQALQTQLEINNEQEQLRNFSINNKSKSSSGDCTKIYENKLSKEPDISIQQTVEEYMQNIVLLLILLKQKKEKIIFMIICTKIQIQITKIKKMKMITKIIKTSKNKDQKKKYPKQINQFFVQIFLLDIQDLFVYLIVVLNILKSFYFFINFANYY</sequence>
<proteinExistence type="predicted"/>
<gene>
    <name evidence="2" type="ORF">IMG5_118070</name>
</gene>
<keyword evidence="1" id="KW-1133">Transmembrane helix</keyword>
<dbReference type="EMBL" id="GL983917">
    <property type="protein sequence ID" value="EGR31082.1"/>
    <property type="molecule type" value="Genomic_DNA"/>
</dbReference>
<keyword evidence="3" id="KW-1185">Reference proteome</keyword>
<dbReference type="STRING" id="857967.G0QUN6"/>
<dbReference type="GeneID" id="14907207"/>
<feature type="transmembrane region" description="Helical" evidence="1">
    <location>
        <begin position="358"/>
        <end position="378"/>
    </location>
</feature>
<feature type="transmembrane region" description="Helical" evidence="1">
    <location>
        <begin position="231"/>
        <end position="257"/>
    </location>
</feature>
<dbReference type="eggNOG" id="ENOG502RT3R">
    <property type="taxonomic scope" value="Eukaryota"/>
</dbReference>
<feature type="transmembrane region" description="Helical" evidence="1">
    <location>
        <begin position="753"/>
        <end position="771"/>
    </location>
</feature>
<evidence type="ECO:0000313" key="3">
    <source>
        <dbReference type="Proteomes" id="UP000008983"/>
    </source>
</evidence>
<name>G0QUN6_ICHMU</name>
<dbReference type="OMA" id="LAYNINE"/>
<keyword evidence="1" id="KW-0812">Transmembrane</keyword>
<dbReference type="AlphaFoldDB" id="G0QUN6"/>
<dbReference type="Proteomes" id="UP000008983">
    <property type="component" value="Unassembled WGS sequence"/>
</dbReference>
<reference evidence="2 3" key="1">
    <citation type="submission" date="2011-07" db="EMBL/GenBank/DDBJ databases">
        <authorList>
            <person name="Coyne R."/>
            <person name="Brami D."/>
            <person name="Johnson J."/>
            <person name="Hostetler J."/>
            <person name="Hannick L."/>
            <person name="Clark T."/>
            <person name="Cassidy-Hanley D."/>
            <person name="Inman J."/>
        </authorList>
    </citation>
    <scope>NUCLEOTIDE SEQUENCE [LARGE SCALE GENOMIC DNA]</scope>
    <source>
        <strain evidence="2 3">G5</strain>
    </source>
</reference>
<protein>
    <submittedName>
        <fullName evidence="2">Uncharacterized protein</fullName>
    </submittedName>
</protein>
<accession>G0QUN6</accession>
<dbReference type="InParanoid" id="G0QUN6"/>
<dbReference type="RefSeq" id="XP_004034568.1">
    <property type="nucleotide sequence ID" value="XM_004034520.1"/>
</dbReference>
<evidence type="ECO:0000313" key="2">
    <source>
        <dbReference type="EMBL" id="EGR31082.1"/>
    </source>
</evidence>
<organism evidence="2 3">
    <name type="scientific">Ichthyophthirius multifiliis</name>
    <name type="common">White spot disease agent</name>
    <name type="synonym">Ich</name>
    <dbReference type="NCBI Taxonomy" id="5932"/>
    <lineage>
        <taxon>Eukaryota</taxon>
        <taxon>Sar</taxon>
        <taxon>Alveolata</taxon>
        <taxon>Ciliophora</taxon>
        <taxon>Intramacronucleata</taxon>
        <taxon>Oligohymenophorea</taxon>
        <taxon>Hymenostomatida</taxon>
        <taxon>Ophryoglenina</taxon>
        <taxon>Ichthyophthirius</taxon>
    </lineage>
</organism>
<dbReference type="PANTHER" id="PTHR31513:SF2">
    <property type="entry name" value="MRAZ"/>
    <property type="match status" value="1"/>
</dbReference>
<keyword evidence="1" id="KW-0472">Membrane</keyword>
<dbReference type="OrthoDB" id="304094at2759"/>
<dbReference type="PANTHER" id="PTHR31513">
    <property type="entry name" value="EPHRIN TYPE-B RECEPTOR"/>
    <property type="match status" value="1"/>
</dbReference>